<evidence type="ECO:0000259" key="3">
    <source>
        <dbReference type="Pfam" id="PF00561"/>
    </source>
</evidence>
<dbReference type="Proteomes" id="UP001344817">
    <property type="component" value="Unassembled WGS sequence"/>
</dbReference>
<dbReference type="EMBL" id="JAZDWZ010000004">
    <property type="protein sequence ID" value="MEE3928239.1"/>
    <property type="molecule type" value="Genomic_DNA"/>
</dbReference>
<sequence>MIKKYDYEGTTLETLEMPNGFDKTIFLIHGITADFDNLKDITQKFKDSFNIYSINLPAHGKSGMSPQLMHIKQFADIIVKYIQDKQLTNIYLIGHSMGGVLAMLISQRIYDRLNRILLISPANLTTLDIKDKLEYAFSNSTLMSKITFIKYSYHKPFKALLNKEFRANSAKWAEEHKQFFPQYKELGKELMDESLLKEEGRLIKKFDKPLGLLCGKSDNIINQKKIYSYFETVKPNTDILKVPKCGHNPWRENKEQTLEAIESFFNNYEK</sequence>
<keyword evidence="4" id="KW-0378">Hydrolase</keyword>
<comment type="similarity">
    <text evidence="1">Belongs to the lipase/esterase LIP3/BchO family.</text>
</comment>
<accession>A0ABU7ML25</accession>
<dbReference type="RefSeq" id="WP_330500653.1">
    <property type="nucleotide sequence ID" value="NZ_JAZDWZ010000004.1"/>
</dbReference>
<dbReference type="PANTHER" id="PTHR43798">
    <property type="entry name" value="MONOACYLGLYCEROL LIPASE"/>
    <property type="match status" value="1"/>
</dbReference>
<dbReference type="InterPro" id="IPR029058">
    <property type="entry name" value="AB_hydrolase_fold"/>
</dbReference>
<proteinExistence type="inferred from homology"/>
<dbReference type="InterPro" id="IPR050266">
    <property type="entry name" value="AB_hydrolase_sf"/>
</dbReference>
<dbReference type="PANTHER" id="PTHR43798:SF33">
    <property type="entry name" value="HYDROLASE, PUTATIVE (AFU_ORTHOLOGUE AFUA_2G14860)-RELATED"/>
    <property type="match status" value="1"/>
</dbReference>
<organism evidence="4 5">
    <name type="scientific">Mycoplasmopsis ciconiae</name>
    <dbReference type="NCBI Taxonomy" id="561067"/>
    <lineage>
        <taxon>Bacteria</taxon>
        <taxon>Bacillati</taxon>
        <taxon>Mycoplasmatota</taxon>
        <taxon>Mycoplasmoidales</taxon>
        <taxon>Metamycoplasmataceae</taxon>
        <taxon>Mycoplasmopsis</taxon>
    </lineage>
</organism>
<evidence type="ECO:0000313" key="4">
    <source>
        <dbReference type="EMBL" id="MEE3928239.1"/>
    </source>
</evidence>
<dbReference type="Pfam" id="PF00561">
    <property type="entry name" value="Abhydrolase_1"/>
    <property type="match status" value="1"/>
</dbReference>
<evidence type="ECO:0000256" key="1">
    <source>
        <dbReference type="ARBA" id="ARBA00006989"/>
    </source>
</evidence>
<evidence type="ECO:0000313" key="5">
    <source>
        <dbReference type="Proteomes" id="UP001344817"/>
    </source>
</evidence>
<reference evidence="4" key="1">
    <citation type="submission" date="2024-01" db="EMBL/GenBank/DDBJ databases">
        <title>Genome sequence of Mycoplasma ciconiae type strain DSM 25251.</title>
        <authorList>
            <person name="Spergser J."/>
        </authorList>
    </citation>
    <scope>NUCLEOTIDE SEQUENCE [LARGE SCALE GENOMIC DNA]</scope>
    <source>
        <strain evidence="4">DSM 25251</strain>
    </source>
</reference>
<dbReference type="GO" id="GO:0016787">
    <property type="term" value="F:hydrolase activity"/>
    <property type="evidence" value="ECO:0007669"/>
    <property type="project" value="UniProtKB-KW"/>
</dbReference>
<protein>
    <submittedName>
        <fullName evidence="4">Alpha/beta hydrolase</fullName>
    </submittedName>
</protein>
<keyword evidence="2" id="KW-0719">Serine esterase</keyword>
<evidence type="ECO:0000256" key="2">
    <source>
        <dbReference type="ARBA" id="ARBA00022487"/>
    </source>
</evidence>
<keyword evidence="5" id="KW-1185">Reference proteome</keyword>
<name>A0ABU7ML25_9BACT</name>
<comment type="caution">
    <text evidence="4">The sequence shown here is derived from an EMBL/GenBank/DDBJ whole genome shotgun (WGS) entry which is preliminary data.</text>
</comment>
<dbReference type="SUPFAM" id="SSF53474">
    <property type="entry name" value="alpha/beta-Hydrolases"/>
    <property type="match status" value="1"/>
</dbReference>
<dbReference type="Gene3D" id="3.40.50.1820">
    <property type="entry name" value="alpha/beta hydrolase"/>
    <property type="match status" value="1"/>
</dbReference>
<feature type="domain" description="AB hydrolase-1" evidence="3">
    <location>
        <begin position="24"/>
        <end position="188"/>
    </location>
</feature>
<gene>
    <name evidence="4" type="ORF">V2E24_01440</name>
</gene>
<dbReference type="InterPro" id="IPR000073">
    <property type="entry name" value="AB_hydrolase_1"/>
</dbReference>